<keyword evidence="6" id="KW-1185">Reference proteome</keyword>
<accession>A0ABW5EAU9</accession>
<dbReference type="Pfam" id="PF18294">
    <property type="entry name" value="Pept_S41_N"/>
    <property type="match status" value="1"/>
</dbReference>
<comment type="caution">
    <text evidence="5">The sequence shown here is derived from an EMBL/GenBank/DDBJ whole genome shotgun (WGS) entry which is preliminary data.</text>
</comment>
<dbReference type="CDD" id="cd07561">
    <property type="entry name" value="Peptidase_S41_CPP_like"/>
    <property type="match status" value="1"/>
</dbReference>
<evidence type="ECO:0000256" key="2">
    <source>
        <dbReference type="SAM" id="SignalP"/>
    </source>
</evidence>
<evidence type="ECO:0000259" key="4">
    <source>
        <dbReference type="Pfam" id="PF18294"/>
    </source>
</evidence>
<keyword evidence="2" id="KW-0732">Signal</keyword>
<evidence type="ECO:0000259" key="3">
    <source>
        <dbReference type="Pfam" id="PF03572"/>
    </source>
</evidence>
<gene>
    <name evidence="5" type="ORF">ACFSKX_09855</name>
</gene>
<evidence type="ECO:0000313" key="6">
    <source>
        <dbReference type="Proteomes" id="UP001597425"/>
    </source>
</evidence>
<feature type="signal peptide" evidence="2">
    <location>
        <begin position="1"/>
        <end position="23"/>
    </location>
</feature>
<dbReference type="SUPFAM" id="SSF52096">
    <property type="entry name" value="ClpP/crotonase"/>
    <property type="match status" value="1"/>
</dbReference>
<sequence>MEVIVRRLAFSLTLLFGALYLSACGGGSDGGSDDPPGNGDGGGSDGDFDYEWEEGVFPPSADFKNQCGSVLAQNHWLRSWSHETYLWYDEIVDRDPADYDNPLKYFELLKTEERSPSGAYKDNYHYAEPTEEYERRSESGISLSYGFQWTILDGDPQQIYTAYSESPDWPAGMERGMRVVRIDDLRMSYADGQKDVDFINAVLWPSSEGQAHEFEFESRSGLSYTTTLTAGEIDMNPAPTHYQSNIGPGGKTVGYLLFNNHVATAEKALFEAVADFNSNGGIDELVLDLRYNGGGYLGIASQLAYMIAGSNATDGRIFEELLFNDQHPDRNPFNGEPLEPIPFIDVTVGYSSLDENQALPTLDLERVFVLSGQATCSASESIINGLRGIGVEVILIGDTTCGKPYGFHPTGNCGTTYFTINYKGANDEGFGEYADGFVPNSYDDGYALVEGCEVSDDFDHALGDTGERRLAAALNYMDSGSCGAYASSYARVKPMVADGGEVNRIAPPEWQRSRIVQMPRRSDENIEH</sequence>
<name>A0ABW5EAU9_9GAMM</name>
<feature type="region of interest" description="Disordered" evidence="1">
    <location>
        <begin position="27"/>
        <end position="49"/>
    </location>
</feature>
<dbReference type="Gene3D" id="2.30.42.10">
    <property type="match status" value="1"/>
</dbReference>
<dbReference type="Pfam" id="PF03572">
    <property type="entry name" value="Peptidase_S41"/>
    <property type="match status" value="1"/>
</dbReference>
<dbReference type="InterPro" id="IPR041613">
    <property type="entry name" value="Pept_S41_N"/>
</dbReference>
<dbReference type="InterPro" id="IPR005151">
    <property type="entry name" value="Tail-specific_protease"/>
</dbReference>
<protein>
    <submittedName>
        <fullName evidence="5">S41 family peptidase</fullName>
    </submittedName>
</protein>
<organism evidence="5 6">
    <name type="scientific">Microbulbifer halophilus</name>
    <dbReference type="NCBI Taxonomy" id="453963"/>
    <lineage>
        <taxon>Bacteria</taxon>
        <taxon>Pseudomonadati</taxon>
        <taxon>Pseudomonadota</taxon>
        <taxon>Gammaproteobacteria</taxon>
        <taxon>Cellvibrionales</taxon>
        <taxon>Microbulbiferaceae</taxon>
        <taxon>Microbulbifer</taxon>
    </lineage>
</organism>
<dbReference type="EMBL" id="JBHUJD010000010">
    <property type="protein sequence ID" value="MFD2310718.1"/>
    <property type="molecule type" value="Genomic_DNA"/>
</dbReference>
<dbReference type="InterPro" id="IPR036034">
    <property type="entry name" value="PDZ_sf"/>
</dbReference>
<feature type="chain" id="PRO_5047030675" evidence="2">
    <location>
        <begin position="24"/>
        <end position="528"/>
    </location>
</feature>
<dbReference type="InterPro" id="IPR029045">
    <property type="entry name" value="ClpP/crotonase-like_dom_sf"/>
</dbReference>
<reference evidence="6" key="1">
    <citation type="journal article" date="2019" name="Int. J. Syst. Evol. Microbiol.">
        <title>The Global Catalogue of Microorganisms (GCM) 10K type strain sequencing project: providing services to taxonomists for standard genome sequencing and annotation.</title>
        <authorList>
            <consortium name="The Broad Institute Genomics Platform"/>
            <consortium name="The Broad Institute Genome Sequencing Center for Infectious Disease"/>
            <person name="Wu L."/>
            <person name="Ma J."/>
        </authorList>
    </citation>
    <scope>NUCLEOTIDE SEQUENCE [LARGE SCALE GENOMIC DNA]</scope>
    <source>
        <strain evidence="6">KCTC 12848</strain>
    </source>
</reference>
<evidence type="ECO:0000256" key="1">
    <source>
        <dbReference type="SAM" id="MobiDB-lite"/>
    </source>
</evidence>
<feature type="domain" description="Peptidase S41 N-terminal" evidence="4">
    <location>
        <begin position="72"/>
        <end position="112"/>
    </location>
</feature>
<proteinExistence type="predicted"/>
<dbReference type="Proteomes" id="UP001597425">
    <property type="component" value="Unassembled WGS sequence"/>
</dbReference>
<dbReference type="PANTHER" id="PTHR32060">
    <property type="entry name" value="TAIL-SPECIFIC PROTEASE"/>
    <property type="match status" value="1"/>
</dbReference>
<dbReference type="Gene3D" id="3.90.226.10">
    <property type="entry name" value="2-enoyl-CoA Hydratase, Chain A, domain 1"/>
    <property type="match status" value="1"/>
</dbReference>
<dbReference type="PANTHER" id="PTHR32060:SF30">
    <property type="entry name" value="CARBOXY-TERMINAL PROCESSING PROTEASE CTPA"/>
    <property type="match status" value="1"/>
</dbReference>
<dbReference type="Gene3D" id="3.30.750.170">
    <property type="match status" value="1"/>
</dbReference>
<feature type="domain" description="Tail specific protease" evidence="3">
    <location>
        <begin position="253"/>
        <end position="403"/>
    </location>
</feature>
<evidence type="ECO:0000313" key="5">
    <source>
        <dbReference type="EMBL" id="MFD2310718.1"/>
    </source>
</evidence>
<dbReference type="RefSeq" id="WP_265720796.1">
    <property type="nucleotide sequence ID" value="NZ_JAPIVK010000005.1"/>
</dbReference>